<dbReference type="GO" id="GO:0005524">
    <property type="term" value="F:ATP binding"/>
    <property type="evidence" value="ECO:0007669"/>
    <property type="project" value="UniProtKB-KW"/>
</dbReference>
<dbReference type="InterPro" id="IPR016162">
    <property type="entry name" value="Ald_DH_N"/>
</dbReference>
<dbReference type="Pfam" id="PF00696">
    <property type="entry name" value="AA_kinase"/>
    <property type="match status" value="1"/>
</dbReference>
<protein>
    <submittedName>
        <fullName evidence="6">Delta-1-pyrroline-5-carboxylate synthase</fullName>
    </submittedName>
</protein>
<proteinExistence type="predicted"/>
<reference evidence="6" key="1">
    <citation type="submission" date="2020-03" db="EMBL/GenBank/DDBJ databases">
        <title>Studies in the Genomics of Life Span.</title>
        <authorList>
            <person name="Glass D."/>
        </authorList>
    </citation>
    <scope>NUCLEOTIDE SEQUENCE</scope>
    <source>
        <strain evidence="6">SUZIE</strain>
        <tissue evidence="6">Muscle</tissue>
    </source>
</reference>
<evidence type="ECO:0000313" key="6">
    <source>
        <dbReference type="EMBL" id="MBZ3886745.1"/>
    </source>
</evidence>
<evidence type="ECO:0000256" key="1">
    <source>
        <dbReference type="ARBA" id="ARBA00022679"/>
    </source>
</evidence>
<dbReference type="PRINTS" id="PR00474">
    <property type="entry name" value="GLU5KINASE"/>
</dbReference>
<dbReference type="InterPro" id="IPR001057">
    <property type="entry name" value="Glu/AcGlu_kinase"/>
</dbReference>
<evidence type="ECO:0000256" key="3">
    <source>
        <dbReference type="ARBA" id="ARBA00022777"/>
    </source>
</evidence>
<evidence type="ECO:0000256" key="2">
    <source>
        <dbReference type="ARBA" id="ARBA00022741"/>
    </source>
</evidence>
<dbReference type="InterPro" id="IPR016161">
    <property type="entry name" value="Ald_DH/histidinol_DH"/>
</dbReference>
<dbReference type="SUPFAM" id="SSF53633">
    <property type="entry name" value="Carbamate kinase-like"/>
    <property type="match status" value="1"/>
</dbReference>
<dbReference type="EMBL" id="JAATJV010411875">
    <property type="protein sequence ID" value="MBZ3886745.1"/>
    <property type="molecule type" value="Genomic_DNA"/>
</dbReference>
<dbReference type="SUPFAM" id="SSF53720">
    <property type="entry name" value="ALDH-like"/>
    <property type="match status" value="1"/>
</dbReference>
<accession>A0AA41NAB5</accession>
<dbReference type="Gene3D" id="3.40.605.10">
    <property type="entry name" value="Aldehyde Dehydrogenase, Chain A, domain 1"/>
    <property type="match status" value="1"/>
</dbReference>
<keyword evidence="1" id="KW-0808">Transferase</keyword>
<feature type="domain" description="Aspartate/glutamate/uridylate kinase" evidence="5">
    <location>
        <begin position="1"/>
        <end position="130"/>
    </location>
</feature>
<name>A0AA41NAB5_SCICA</name>
<sequence>MALYEAMFTQYSICCCPDFGDQLYFHDEQKCWNLKGTLHELLQMNIIPTVNTNDAAVPAAEPNSDLQGLLVLKDNDTLAAHLALEMKTDLLIVLSDVEGLFNSPPESDGAKLIDIFYPGDQQSVTFGTKPSEVKSLRTEYGDLELCTEVVDSIQEAIDHIHKYGSSNTDVIVTENEKTEEFFLQHIDSACVFWNASTCFPDGYHFGLGAEVGISTSPIHNPGLLTTKCLLQGQDHVVSDFSGHESLKYLHENLPVPQKNTK</sequence>
<dbReference type="GO" id="GO:0016301">
    <property type="term" value="F:kinase activity"/>
    <property type="evidence" value="ECO:0007669"/>
    <property type="project" value="UniProtKB-KW"/>
</dbReference>
<organism evidence="6 7">
    <name type="scientific">Sciurus carolinensis</name>
    <name type="common">Eastern gray squirrel</name>
    <dbReference type="NCBI Taxonomy" id="30640"/>
    <lineage>
        <taxon>Eukaryota</taxon>
        <taxon>Metazoa</taxon>
        <taxon>Chordata</taxon>
        <taxon>Craniata</taxon>
        <taxon>Vertebrata</taxon>
        <taxon>Euteleostomi</taxon>
        <taxon>Mammalia</taxon>
        <taxon>Eutheria</taxon>
        <taxon>Euarchontoglires</taxon>
        <taxon>Glires</taxon>
        <taxon>Rodentia</taxon>
        <taxon>Sciuromorpha</taxon>
        <taxon>Sciuridae</taxon>
        <taxon>Sciurinae</taxon>
        <taxon>Sciurini</taxon>
        <taxon>Sciurus</taxon>
    </lineage>
</organism>
<dbReference type="GO" id="GO:0004350">
    <property type="term" value="F:glutamate-5-semialdehyde dehydrogenase activity"/>
    <property type="evidence" value="ECO:0007669"/>
    <property type="project" value="TreeGrafter"/>
</dbReference>
<gene>
    <name evidence="6" type="ORF">SUZIE_189485</name>
</gene>
<comment type="caution">
    <text evidence="6">The sequence shown here is derived from an EMBL/GenBank/DDBJ whole genome shotgun (WGS) entry which is preliminary data.</text>
</comment>
<dbReference type="PANTHER" id="PTHR11063">
    <property type="entry name" value="GLUTAMATE SEMIALDEHYDE DEHYDROGENASE"/>
    <property type="match status" value="1"/>
</dbReference>
<keyword evidence="4" id="KW-0067">ATP-binding</keyword>
<dbReference type="AlphaFoldDB" id="A0AA41NAB5"/>
<keyword evidence="2" id="KW-0547">Nucleotide-binding</keyword>
<dbReference type="GO" id="GO:0005739">
    <property type="term" value="C:mitochondrion"/>
    <property type="evidence" value="ECO:0007669"/>
    <property type="project" value="TreeGrafter"/>
</dbReference>
<keyword evidence="7" id="KW-1185">Reference proteome</keyword>
<dbReference type="PANTHER" id="PTHR11063:SF8">
    <property type="entry name" value="DELTA-1-PYRROLINE-5-CARBOXYLATE SYNTHASE"/>
    <property type="match status" value="1"/>
</dbReference>
<keyword evidence="3" id="KW-0418">Kinase</keyword>
<evidence type="ECO:0000313" key="7">
    <source>
        <dbReference type="Proteomes" id="UP001166674"/>
    </source>
</evidence>
<dbReference type="InterPro" id="IPR001048">
    <property type="entry name" value="Asp/Glu/Uridylate_kinase"/>
</dbReference>
<evidence type="ECO:0000256" key="4">
    <source>
        <dbReference type="ARBA" id="ARBA00022840"/>
    </source>
</evidence>
<evidence type="ECO:0000259" key="5">
    <source>
        <dbReference type="Pfam" id="PF00696"/>
    </source>
</evidence>
<dbReference type="Gene3D" id="3.40.1160.10">
    <property type="entry name" value="Acetylglutamate kinase-like"/>
    <property type="match status" value="1"/>
</dbReference>
<dbReference type="InterPro" id="IPR036393">
    <property type="entry name" value="AceGlu_kinase-like_sf"/>
</dbReference>
<dbReference type="Proteomes" id="UP001166674">
    <property type="component" value="Unassembled WGS sequence"/>
</dbReference>